<evidence type="ECO:0000313" key="2">
    <source>
        <dbReference type="Proteomes" id="UP000198960"/>
    </source>
</evidence>
<evidence type="ECO:0000313" key="1">
    <source>
        <dbReference type="EMBL" id="SEP01398.1"/>
    </source>
</evidence>
<reference evidence="2" key="1">
    <citation type="submission" date="2016-10" db="EMBL/GenBank/DDBJ databases">
        <authorList>
            <person name="Varghese N."/>
            <person name="Submissions S."/>
        </authorList>
    </citation>
    <scope>NUCLEOTIDE SEQUENCE [LARGE SCALE GENOMIC DNA]</scope>
    <source>
        <strain evidence="2">DSM 45413</strain>
    </source>
</reference>
<dbReference type="InterPro" id="IPR004304">
    <property type="entry name" value="FmdA_AmdA"/>
</dbReference>
<dbReference type="PANTHER" id="PTHR31891">
    <property type="entry name" value="FORMAMIDASE C869.04-RELATED"/>
    <property type="match status" value="1"/>
</dbReference>
<dbReference type="Gene3D" id="2.60.120.580">
    <property type="entry name" value="Acetamidase/Formamidase-like domains"/>
    <property type="match status" value="2"/>
</dbReference>
<dbReference type="Pfam" id="PF03069">
    <property type="entry name" value="FmdA_AmdA"/>
    <property type="match status" value="1"/>
</dbReference>
<accession>A0A1H8UFJ8</accession>
<dbReference type="SUPFAM" id="SSF141130">
    <property type="entry name" value="Acetamidase/Formamidase-like"/>
    <property type="match status" value="1"/>
</dbReference>
<gene>
    <name evidence="1" type="ORF">SAMN05660991_02821</name>
</gene>
<protein>
    <submittedName>
        <fullName evidence="1">Acetamidase/formamidase</fullName>
    </submittedName>
</protein>
<organism evidence="1 2">
    <name type="scientific">Trujillonella endophytica</name>
    <dbReference type="NCBI Taxonomy" id="673521"/>
    <lineage>
        <taxon>Bacteria</taxon>
        <taxon>Bacillati</taxon>
        <taxon>Actinomycetota</taxon>
        <taxon>Actinomycetes</taxon>
        <taxon>Geodermatophilales</taxon>
        <taxon>Geodermatophilaceae</taxon>
        <taxon>Trujillonella</taxon>
    </lineage>
</organism>
<sequence>MTTATSLLALSPQAERTFSAPAASRHALPATPATVRWGAIDPTAEPVLEVASGDAVALEAVSHHAGDAPELMMDAGLDAIWAAIPEGERGPGVHVLTGPVAVAGARPGGAVAVRIGSMAPRVPYGSNCAANWGLLYDTYGKERVTVYELDHSDGTPATEFPTVARPLFGYDFTSRALYDVPGWRTPASARIEEPFSRPVRVPVRPHFGLMGVQPGGGEVLSSIPPGVFGGNVDNWRFGPGATVFYPVFQEGAGVYWGDPHFAQGDGEVCGTAIEASANATVRLAAVEDLQLRAPMLETDTHWYTHGFGADLDAAARMAVEEMIALLRWRVGLSADDAYSLCSVAMDMGVTQVVDGTLGAHCGIRRDIFL</sequence>
<proteinExistence type="predicted"/>
<dbReference type="Proteomes" id="UP000198960">
    <property type="component" value="Unassembled WGS sequence"/>
</dbReference>
<dbReference type="PANTHER" id="PTHR31891:SF1">
    <property type="entry name" value="FORMAMIDASE C869.04-RELATED"/>
    <property type="match status" value="1"/>
</dbReference>
<dbReference type="RefSeq" id="WP_091944354.1">
    <property type="nucleotide sequence ID" value="NZ_FOEE01000008.1"/>
</dbReference>
<keyword evidence="2" id="KW-1185">Reference proteome</keyword>
<dbReference type="Gene3D" id="3.10.28.20">
    <property type="entry name" value="Acetamidase/Formamidase-like domains"/>
    <property type="match status" value="1"/>
</dbReference>
<dbReference type="OrthoDB" id="9785236at2"/>
<dbReference type="EMBL" id="FOEE01000008">
    <property type="protein sequence ID" value="SEP01398.1"/>
    <property type="molecule type" value="Genomic_DNA"/>
</dbReference>
<dbReference type="AlphaFoldDB" id="A0A1H8UFJ8"/>
<name>A0A1H8UFJ8_9ACTN</name>
<dbReference type="GO" id="GO:0016811">
    <property type="term" value="F:hydrolase activity, acting on carbon-nitrogen (but not peptide) bonds, in linear amides"/>
    <property type="evidence" value="ECO:0007669"/>
    <property type="project" value="InterPro"/>
</dbReference>
<dbReference type="STRING" id="673521.SAMN05660991_02821"/>